<name>A0ABR7B665_9PSED</name>
<proteinExistence type="predicted"/>
<evidence type="ECO:0000313" key="1">
    <source>
        <dbReference type="EMBL" id="MBC3952672.1"/>
    </source>
</evidence>
<keyword evidence="2" id="KW-1185">Reference proteome</keyword>
<gene>
    <name evidence="1" type="ORF">H8S59_23135</name>
</gene>
<dbReference type="RefSeq" id="WP_187522927.1">
    <property type="nucleotide sequence ID" value="NZ_JACONW010000162.1"/>
</dbReference>
<sequence>MVTPSISSILVVQSITYSDINAEIVYVFSIDGVECEFSGRLRNNLGIKGIEYSEELDAFLMLIMPIDANVSKKLLALSWNYVEGAALNFPVILVSP</sequence>
<reference evidence="1 2" key="1">
    <citation type="submission" date="2020-08" db="EMBL/GenBank/DDBJ databases">
        <title>Putative novel bacterial strains isolated from necrotic wheat leaf tissues caused by Xanthomonas translucens.</title>
        <authorList>
            <person name="Tambong J.T."/>
        </authorList>
    </citation>
    <scope>NUCLEOTIDE SEQUENCE [LARGE SCALE GENOMIC DNA]</scope>
    <source>
        <strain evidence="1 2">DOAB 1069</strain>
    </source>
</reference>
<evidence type="ECO:0000313" key="2">
    <source>
        <dbReference type="Proteomes" id="UP000651852"/>
    </source>
</evidence>
<comment type="caution">
    <text evidence="1">The sequence shown here is derived from an EMBL/GenBank/DDBJ whole genome shotgun (WGS) entry which is preliminary data.</text>
</comment>
<dbReference type="EMBL" id="JACONW010000162">
    <property type="protein sequence ID" value="MBC3952672.1"/>
    <property type="molecule type" value="Genomic_DNA"/>
</dbReference>
<dbReference type="Proteomes" id="UP000651852">
    <property type="component" value="Unassembled WGS sequence"/>
</dbReference>
<accession>A0ABR7B665</accession>
<organism evidence="1 2">
    <name type="scientific">Pseudomonas folii</name>
    <dbReference type="NCBI Taxonomy" id="2762593"/>
    <lineage>
        <taxon>Bacteria</taxon>
        <taxon>Pseudomonadati</taxon>
        <taxon>Pseudomonadota</taxon>
        <taxon>Gammaproteobacteria</taxon>
        <taxon>Pseudomonadales</taxon>
        <taxon>Pseudomonadaceae</taxon>
        <taxon>Pseudomonas</taxon>
    </lineage>
</organism>
<protein>
    <submittedName>
        <fullName evidence="1">Uncharacterized protein</fullName>
    </submittedName>
</protein>